<feature type="binding site" evidence="9 12">
    <location>
        <begin position="173"/>
        <end position="174"/>
    </location>
    <ligand>
        <name>substrate</name>
    </ligand>
</feature>
<dbReference type="SUPFAM" id="SSF64158">
    <property type="entry name" value="2,3-Bisphosphoglycerate-independent phosphoglycerate mutase, substrate-binding domain"/>
    <property type="match status" value="1"/>
</dbReference>
<comment type="caution">
    <text evidence="16">The sequence shown here is derived from an EMBL/GenBank/DDBJ whole genome shotgun (WGS) entry which is preliminary data.</text>
</comment>
<name>A0A955HY80_9BACT</name>
<keyword evidence="6 9" id="KW-0324">Glycolysis</keyword>
<keyword evidence="5 9" id="KW-0479">Metal-binding</keyword>
<evidence type="ECO:0000313" key="16">
    <source>
        <dbReference type="EMBL" id="MCA9375221.1"/>
    </source>
</evidence>
<evidence type="ECO:0000256" key="3">
    <source>
        <dbReference type="ARBA" id="ARBA00004798"/>
    </source>
</evidence>
<comment type="similarity">
    <text evidence="4 9">Belongs to the BPG-independent phosphoglycerate mutase family.</text>
</comment>
<dbReference type="GO" id="GO:0006007">
    <property type="term" value="P:glucose catabolic process"/>
    <property type="evidence" value="ECO:0007669"/>
    <property type="project" value="InterPro"/>
</dbReference>
<feature type="binding site" evidence="9 13">
    <location>
        <position position="467"/>
    </location>
    <ligand>
        <name>Mn(2+)</name>
        <dbReference type="ChEBI" id="CHEBI:29035"/>
        <label>2</label>
    </ligand>
</feature>
<dbReference type="Gene3D" id="3.40.720.10">
    <property type="entry name" value="Alkaline Phosphatase, subunit A"/>
    <property type="match status" value="1"/>
</dbReference>
<dbReference type="Proteomes" id="UP000748332">
    <property type="component" value="Unassembled WGS sequence"/>
</dbReference>
<feature type="binding site" evidence="9 13">
    <location>
        <position position="33"/>
    </location>
    <ligand>
        <name>Mn(2+)</name>
        <dbReference type="ChEBI" id="CHEBI:29035"/>
        <label>2</label>
    </ligand>
</feature>
<dbReference type="PANTHER" id="PTHR31637">
    <property type="entry name" value="2,3-BISPHOSPHOGLYCERATE-INDEPENDENT PHOSPHOGLYCERATE MUTASE"/>
    <property type="match status" value="1"/>
</dbReference>
<dbReference type="Pfam" id="PF06415">
    <property type="entry name" value="iPGM_N"/>
    <property type="match status" value="1"/>
</dbReference>
<dbReference type="Pfam" id="PF01676">
    <property type="entry name" value="Metalloenzyme"/>
    <property type="match status" value="1"/>
</dbReference>
<dbReference type="CDD" id="cd16010">
    <property type="entry name" value="iPGM"/>
    <property type="match status" value="1"/>
</dbReference>
<feature type="binding site" evidence="9 13">
    <location>
        <position position="425"/>
    </location>
    <ligand>
        <name>Mn(2+)</name>
        <dbReference type="ChEBI" id="CHEBI:29035"/>
        <label>1</label>
    </ligand>
</feature>
<dbReference type="Gene3D" id="3.40.1450.10">
    <property type="entry name" value="BPG-independent phosphoglycerate mutase, domain B"/>
    <property type="match status" value="1"/>
</dbReference>
<feature type="binding site" evidence="9 12">
    <location>
        <begin position="281"/>
        <end position="284"/>
    </location>
    <ligand>
        <name>substrate</name>
    </ligand>
</feature>
<protein>
    <recommendedName>
        <fullName evidence="9 10">2,3-bisphosphoglycerate-independent phosphoglycerate mutase</fullName>
        <shortName evidence="9">BPG-independent PGAM</shortName>
        <shortName evidence="9">Phosphoglyceromutase</shortName>
        <shortName evidence="9">iPGM</shortName>
        <ecNumber evidence="9 10">5.4.2.12</ecNumber>
    </recommendedName>
</protein>
<comment type="cofactor">
    <cofactor evidence="9">
        <name>Mn(2+)</name>
        <dbReference type="ChEBI" id="CHEBI:29035"/>
    </cofactor>
    <text evidence="9">Binds 2 manganese ions per subunit.</text>
</comment>
<dbReference type="InterPro" id="IPR036646">
    <property type="entry name" value="PGAM_B_sf"/>
</dbReference>
<comment type="function">
    <text evidence="2 9">Catalyzes the interconversion of 2-phosphoglycerate and 3-phosphoglycerate.</text>
</comment>
<evidence type="ECO:0000313" key="17">
    <source>
        <dbReference type="Proteomes" id="UP000748332"/>
    </source>
</evidence>
<evidence type="ECO:0000256" key="11">
    <source>
        <dbReference type="PIRSR" id="PIRSR001492-1"/>
    </source>
</evidence>
<evidence type="ECO:0000256" key="6">
    <source>
        <dbReference type="ARBA" id="ARBA00023152"/>
    </source>
</evidence>
<feature type="binding site" evidence="9 12">
    <location>
        <position position="211"/>
    </location>
    <ligand>
        <name>substrate</name>
    </ligand>
</feature>
<evidence type="ECO:0000256" key="12">
    <source>
        <dbReference type="PIRSR" id="PIRSR001492-2"/>
    </source>
</evidence>
<evidence type="ECO:0000256" key="13">
    <source>
        <dbReference type="PIRSR" id="PIRSR001492-3"/>
    </source>
</evidence>
<dbReference type="AlphaFoldDB" id="A0A955HY80"/>
<dbReference type="GO" id="GO:0030145">
    <property type="term" value="F:manganese ion binding"/>
    <property type="evidence" value="ECO:0007669"/>
    <property type="project" value="UniProtKB-UniRule"/>
</dbReference>
<dbReference type="GO" id="GO:0004619">
    <property type="term" value="F:phosphoglycerate mutase activity"/>
    <property type="evidence" value="ECO:0007669"/>
    <property type="project" value="UniProtKB-UniRule"/>
</dbReference>
<evidence type="ECO:0000256" key="2">
    <source>
        <dbReference type="ARBA" id="ARBA00002315"/>
    </source>
</evidence>
<dbReference type="HAMAP" id="MF_01038">
    <property type="entry name" value="GpmI"/>
    <property type="match status" value="1"/>
</dbReference>
<evidence type="ECO:0000259" key="15">
    <source>
        <dbReference type="Pfam" id="PF06415"/>
    </source>
</evidence>
<dbReference type="GO" id="GO:0005829">
    <property type="term" value="C:cytosol"/>
    <property type="evidence" value="ECO:0007669"/>
    <property type="project" value="TreeGrafter"/>
</dbReference>
<sequence>MFNKIFSLFKIGLFKESEPLKIRKDLVTLIVLDGFGIYPDPLGNSIVQAKTPFLDTIWSKGHSTLLYASGTHVGLPEGEFGNSEVGHLNMGSGQVVYQSLPRINDAIKSGRFDKNPVLRKTFEEVKKRGTDLHLMGILSNGGVHGHINHLFALMEICKKEEISPMIHIFLDGRDTNYNLGKSFVEELLNKITELGIGRIASISGRWYAMDRDRKWDRTEVAYNAMVGNTDKVISDPLKAVQDAYDAGLNDETFYPVAVSDREGELIGPIREDDVVLFYNFREDRARQITKSFVLKNFSYFHTDQNVKNLYFVTMTGYEDGLPTKVIFPPKKIEESLARIISAKELNQFHISETEKYMHVTYFLNGGIEDPHPGEDFFNVPSPNVPNYADTPKMSAQETTDELVDRLKKNHQFKYSFAIINYANPDMLGHTGDLKSTIQANEFVDNCVERVVTETLNQGGCAIITADHGNCETMIDRDTGEVNTYHTGNPVPFIIVESLDQIRLKKNDSICKIGTGREAPVTGMLADVAPTILAILGIDKPESMSGLDLLKVL</sequence>
<feature type="binding site" evidence="9 12">
    <location>
        <position position="144"/>
    </location>
    <ligand>
        <name>substrate</name>
    </ligand>
</feature>
<evidence type="ECO:0000256" key="5">
    <source>
        <dbReference type="ARBA" id="ARBA00022723"/>
    </source>
</evidence>
<dbReference type="GO" id="GO:0006096">
    <property type="term" value="P:glycolytic process"/>
    <property type="evidence" value="ECO:0007669"/>
    <property type="project" value="UniProtKB-UniRule"/>
</dbReference>
<dbReference type="PANTHER" id="PTHR31637:SF0">
    <property type="entry name" value="2,3-BISPHOSPHOGLYCERATE-INDEPENDENT PHOSPHOGLYCERATE MUTASE"/>
    <property type="match status" value="1"/>
</dbReference>
<feature type="active site" description="Phosphoserine intermediate" evidence="9 11">
    <location>
        <position position="83"/>
    </location>
</feature>
<feature type="binding site" evidence="9 13">
    <location>
        <position position="485"/>
    </location>
    <ligand>
        <name>Mn(2+)</name>
        <dbReference type="ChEBI" id="CHEBI:29035"/>
        <label>1</label>
    </ligand>
</feature>
<dbReference type="InterPro" id="IPR006124">
    <property type="entry name" value="Metalloenzyme"/>
</dbReference>
<accession>A0A955HY80</accession>
<evidence type="ECO:0000256" key="7">
    <source>
        <dbReference type="ARBA" id="ARBA00023211"/>
    </source>
</evidence>
<gene>
    <name evidence="9 16" type="primary">gpmI</name>
    <name evidence="16" type="ORF">KC622_02735</name>
</gene>
<comment type="catalytic activity">
    <reaction evidence="1 9">
        <text>(2R)-2-phosphoglycerate = (2R)-3-phosphoglycerate</text>
        <dbReference type="Rhea" id="RHEA:15901"/>
        <dbReference type="ChEBI" id="CHEBI:58272"/>
        <dbReference type="ChEBI" id="CHEBI:58289"/>
        <dbReference type="EC" id="5.4.2.12"/>
    </reaction>
</comment>
<evidence type="ECO:0000256" key="9">
    <source>
        <dbReference type="HAMAP-Rule" id="MF_01038"/>
    </source>
</evidence>
<organism evidence="16 17">
    <name type="scientific">Candidatus Dojkabacteria bacterium</name>
    <dbReference type="NCBI Taxonomy" id="2099670"/>
    <lineage>
        <taxon>Bacteria</taxon>
        <taxon>Candidatus Dojkabacteria</taxon>
    </lineage>
</organism>
<dbReference type="EC" id="5.4.2.12" evidence="9 10"/>
<dbReference type="NCBIfam" id="TIGR01307">
    <property type="entry name" value="pgm_bpd_ind"/>
    <property type="match status" value="1"/>
</dbReference>
<evidence type="ECO:0000256" key="4">
    <source>
        <dbReference type="ARBA" id="ARBA00008819"/>
    </source>
</evidence>
<keyword evidence="8 9" id="KW-0413">Isomerase</keyword>
<feature type="domain" description="BPG-independent PGAM N-terminal" evidence="15">
    <location>
        <begin position="103"/>
        <end position="318"/>
    </location>
</feature>
<dbReference type="FunFam" id="3.40.1450.10:FF:000002">
    <property type="entry name" value="2,3-bisphosphoglycerate-independent phosphoglycerate mutase"/>
    <property type="match status" value="1"/>
</dbReference>
<dbReference type="PIRSF" id="PIRSF001492">
    <property type="entry name" value="IPGAM"/>
    <property type="match status" value="1"/>
</dbReference>
<dbReference type="InterPro" id="IPR017850">
    <property type="entry name" value="Alkaline_phosphatase_core_sf"/>
</dbReference>
<evidence type="ECO:0000259" key="14">
    <source>
        <dbReference type="Pfam" id="PF01676"/>
    </source>
</evidence>
<dbReference type="InterPro" id="IPR005995">
    <property type="entry name" value="Pgm_bpd_ind"/>
</dbReference>
<feature type="binding site" evidence="9 13">
    <location>
        <position position="429"/>
    </location>
    <ligand>
        <name>Mn(2+)</name>
        <dbReference type="ChEBI" id="CHEBI:29035"/>
        <label>1</label>
    </ligand>
</feature>
<evidence type="ECO:0000256" key="10">
    <source>
        <dbReference type="NCBIfam" id="TIGR01307"/>
    </source>
</evidence>
<feature type="binding site" evidence="9 13">
    <location>
        <position position="466"/>
    </location>
    <ligand>
        <name>Mn(2+)</name>
        <dbReference type="ChEBI" id="CHEBI:29035"/>
        <label>2</label>
    </ligand>
</feature>
<reference evidence="16" key="2">
    <citation type="journal article" date="2021" name="Microbiome">
        <title>Successional dynamics and alternative stable states in a saline activated sludge microbial community over 9 years.</title>
        <authorList>
            <person name="Wang Y."/>
            <person name="Ye J."/>
            <person name="Ju F."/>
            <person name="Liu L."/>
            <person name="Boyd J.A."/>
            <person name="Deng Y."/>
            <person name="Parks D.H."/>
            <person name="Jiang X."/>
            <person name="Yin X."/>
            <person name="Woodcroft B.J."/>
            <person name="Tyson G.W."/>
            <person name="Hugenholtz P."/>
            <person name="Polz M.F."/>
            <person name="Zhang T."/>
        </authorList>
    </citation>
    <scope>NUCLEOTIDE SEQUENCE</scope>
    <source>
        <strain evidence="16">HKST-UBA16</strain>
    </source>
</reference>
<proteinExistence type="inferred from homology"/>
<dbReference type="SUPFAM" id="SSF53649">
    <property type="entry name" value="Alkaline phosphatase-like"/>
    <property type="match status" value="1"/>
</dbReference>
<feature type="binding site" evidence="9 12">
    <location>
        <position position="205"/>
    </location>
    <ligand>
        <name>substrate</name>
    </ligand>
</feature>
<feature type="domain" description="Metalloenzyme" evidence="14">
    <location>
        <begin position="27"/>
        <end position="539"/>
    </location>
</feature>
<dbReference type="EMBL" id="JAGQLM010000118">
    <property type="protein sequence ID" value="MCA9375221.1"/>
    <property type="molecule type" value="Genomic_DNA"/>
</dbReference>
<evidence type="ECO:0000256" key="1">
    <source>
        <dbReference type="ARBA" id="ARBA00000370"/>
    </source>
</evidence>
<dbReference type="InterPro" id="IPR011258">
    <property type="entry name" value="BPG-indep_PGM_N"/>
</dbReference>
<keyword evidence="7 9" id="KW-0464">Manganese</keyword>
<comment type="subunit">
    <text evidence="9">Monomer.</text>
</comment>
<comment type="pathway">
    <text evidence="3 9">Carbohydrate degradation; glycolysis; pyruvate from D-glyceraldehyde 3-phosphate: step 3/5.</text>
</comment>
<evidence type="ECO:0000256" key="8">
    <source>
        <dbReference type="ARBA" id="ARBA00023235"/>
    </source>
</evidence>
<feature type="binding site" evidence="9 13">
    <location>
        <position position="83"/>
    </location>
    <ligand>
        <name>Mn(2+)</name>
        <dbReference type="ChEBI" id="CHEBI:29035"/>
        <label>2</label>
    </ligand>
</feature>
<reference evidence="16" key="1">
    <citation type="submission" date="2020-04" db="EMBL/GenBank/DDBJ databases">
        <authorList>
            <person name="Zhang T."/>
        </authorList>
    </citation>
    <scope>NUCLEOTIDE SEQUENCE</scope>
    <source>
        <strain evidence="16">HKST-UBA16</strain>
    </source>
</reference>
<feature type="binding site" evidence="9 12">
    <location>
        <position position="355"/>
    </location>
    <ligand>
        <name>substrate</name>
    </ligand>
</feature>